<sequence>MPRPVSLPPPLVDLHKGDWLDVMDRDGIWSVARVLSVPSPEELEITYDGWPSDYDEVVEVDSDRVAPYHTFTWVVKCWIKHLNWPMWPGVVTVRSPGTEAGMRNLNKENRLQLDFMDSSSFTRRARCWLLKGHVKPFDEKHDERRQGSNGNQFEQAYGFVLQSSADDALPKFVPRGTLPLKHKEAPVESVEAKRKELGDEEWFARFAKNQELHYQTHQYITLDGDGDETASVESVDVEDLHLETTATKFEQKTVNRKVAKLKKENQTTTSKQQTKTSARKRTPRVEEGKMTENSNRSKLSTAVKLEENSSVSSEEEGETTEKPKRPKLSTRVGQKKTKGKRTKLKTVKRAKALPISSNRRLLCVKK</sequence>
<comment type="caution">
    <text evidence="2">The sequence shown here is derived from an EMBL/GenBank/DDBJ whole genome shotgun (WGS) entry which is preliminary data.</text>
</comment>
<dbReference type="AlphaFoldDB" id="A0A081AIU2"/>
<gene>
    <name evidence="2" type="ORF">F444_06354</name>
</gene>
<dbReference type="OrthoDB" id="161570at2759"/>
<accession>A0A081AIU2</accession>
<organism evidence="2 3">
    <name type="scientific">Phytophthora nicotianae P1976</name>
    <dbReference type="NCBI Taxonomy" id="1317066"/>
    <lineage>
        <taxon>Eukaryota</taxon>
        <taxon>Sar</taxon>
        <taxon>Stramenopiles</taxon>
        <taxon>Oomycota</taxon>
        <taxon>Peronosporomycetes</taxon>
        <taxon>Peronosporales</taxon>
        <taxon>Peronosporaceae</taxon>
        <taxon>Phytophthora</taxon>
    </lineage>
</organism>
<evidence type="ECO:0000313" key="3">
    <source>
        <dbReference type="Proteomes" id="UP000028582"/>
    </source>
</evidence>
<dbReference type="EMBL" id="ANJA01001178">
    <property type="protein sequence ID" value="ETO78803.1"/>
    <property type="molecule type" value="Genomic_DNA"/>
</dbReference>
<feature type="region of interest" description="Disordered" evidence="1">
    <location>
        <begin position="259"/>
        <end position="353"/>
    </location>
</feature>
<protein>
    <recommendedName>
        <fullName evidence="4">PWWP domain-containing protein</fullName>
    </recommendedName>
</protein>
<dbReference type="CDD" id="cd05162">
    <property type="entry name" value="PWWP"/>
    <property type="match status" value="1"/>
</dbReference>
<proteinExistence type="predicted"/>
<dbReference type="CDD" id="cd20104">
    <property type="entry name" value="MBT_PHF20L1-like"/>
    <property type="match status" value="1"/>
</dbReference>
<evidence type="ECO:0000313" key="2">
    <source>
        <dbReference type="EMBL" id="ETO78803.1"/>
    </source>
</evidence>
<feature type="compositionally biased region" description="Polar residues" evidence="1">
    <location>
        <begin position="291"/>
        <end position="300"/>
    </location>
</feature>
<name>A0A081AIU2_PHYNI</name>
<reference evidence="2 3" key="1">
    <citation type="submission" date="2013-11" db="EMBL/GenBank/DDBJ databases">
        <title>The Genome Sequence of Phytophthora parasitica P1976.</title>
        <authorList>
            <consortium name="The Broad Institute Genomics Platform"/>
            <person name="Russ C."/>
            <person name="Tyler B."/>
            <person name="Panabieres F."/>
            <person name="Shan W."/>
            <person name="Tripathy S."/>
            <person name="Grunwald N."/>
            <person name="Machado M."/>
            <person name="Johnson C.S."/>
            <person name="Walker B."/>
            <person name="Young S."/>
            <person name="Zeng Q."/>
            <person name="Gargeya S."/>
            <person name="Fitzgerald M."/>
            <person name="Haas B."/>
            <person name="Abouelleil A."/>
            <person name="Allen A.W."/>
            <person name="Alvarado L."/>
            <person name="Arachchi H.M."/>
            <person name="Berlin A.M."/>
            <person name="Chapman S.B."/>
            <person name="Gainer-Dewar J."/>
            <person name="Goldberg J."/>
            <person name="Griggs A."/>
            <person name="Gujja S."/>
            <person name="Hansen M."/>
            <person name="Howarth C."/>
            <person name="Imamovic A."/>
            <person name="Ireland A."/>
            <person name="Larimer J."/>
            <person name="McCowan C."/>
            <person name="Murphy C."/>
            <person name="Pearson M."/>
            <person name="Poon T.W."/>
            <person name="Priest M."/>
            <person name="Roberts A."/>
            <person name="Saif S."/>
            <person name="Shea T."/>
            <person name="Sisk P."/>
            <person name="Sykes S."/>
            <person name="Wortman J."/>
            <person name="Nusbaum C."/>
            <person name="Birren B."/>
        </authorList>
    </citation>
    <scope>NUCLEOTIDE SEQUENCE [LARGE SCALE GENOMIC DNA]</scope>
    <source>
        <strain evidence="2 3">P1976</strain>
    </source>
</reference>
<dbReference type="Proteomes" id="UP000028582">
    <property type="component" value="Unassembled WGS sequence"/>
</dbReference>
<dbReference type="Gene3D" id="2.30.30.140">
    <property type="match status" value="2"/>
</dbReference>
<dbReference type="SUPFAM" id="SSF63748">
    <property type="entry name" value="Tudor/PWWP/MBT"/>
    <property type="match status" value="1"/>
</dbReference>
<evidence type="ECO:0008006" key="4">
    <source>
        <dbReference type="Google" id="ProtNLM"/>
    </source>
</evidence>
<feature type="compositionally biased region" description="Basic residues" evidence="1">
    <location>
        <begin position="324"/>
        <end position="351"/>
    </location>
</feature>
<evidence type="ECO:0000256" key="1">
    <source>
        <dbReference type="SAM" id="MobiDB-lite"/>
    </source>
</evidence>
<feature type="compositionally biased region" description="Low complexity" evidence="1">
    <location>
        <begin position="266"/>
        <end position="276"/>
    </location>
</feature>